<comment type="caution">
    <text evidence="1">The sequence shown here is derived from an EMBL/GenBank/DDBJ whole genome shotgun (WGS) entry which is preliminary data.</text>
</comment>
<accession>A0A9K3DCR6</accession>
<feature type="non-terminal residue" evidence="1">
    <location>
        <position position="1"/>
    </location>
</feature>
<dbReference type="EMBL" id="BDIP01010123">
    <property type="protein sequence ID" value="GIQ92615.1"/>
    <property type="molecule type" value="Genomic_DNA"/>
</dbReference>
<sequence>IFFAKDVEDAITAGGLAALKDLYDSLGDQLSALTNSVREGLTKLESKTMSALLTLDVHS</sequence>
<evidence type="ECO:0000313" key="1">
    <source>
        <dbReference type="EMBL" id="GIQ92615.1"/>
    </source>
</evidence>
<dbReference type="Gene3D" id="1.20.58.1120">
    <property type="match status" value="1"/>
</dbReference>
<organism evidence="1 2">
    <name type="scientific">Kipferlia bialata</name>
    <dbReference type="NCBI Taxonomy" id="797122"/>
    <lineage>
        <taxon>Eukaryota</taxon>
        <taxon>Metamonada</taxon>
        <taxon>Carpediemonas-like organisms</taxon>
        <taxon>Kipferlia</taxon>
    </lineage>
</organism>
<gene>
    <name evidence="1" type="ORF">KIPB_016494</name>
</gene>
<reference evidence="1 2" key="1">
    <citation type="journal article" date="2018" name="PLoS ONE">
        <title>The draft genome of Kipferlia bialata reveals reductive genome evolution in fornicate parasites.</title>
        <authorList>
            <person name="Tanifuji G."/>
            <person name="Takabayashi S."/>
            <person name="Kume K."/>
            <person name="Takagi M."/>
            <person name="Nakayama T."/>
            <person name="Kamikawa R."/>
            <person name="Inagaki Y."/>
            <person name="Hashimoto T."/>
        </authorList>
    </citation>
    <scope>NUCLEOTIDE SEQUENCE [LARGE SCALE GENOMIC DNA]</scope>
    <source>
        <strain evidence="1">NY0173</strain>
    </source>
</reference>
<feature type="non-terminal residue" evidence="1">
    <location>
        <position position="59"/>
    </location>
</feature>
<evidence type="ECO:0000313" key="2">
    <source>
        <dbReference type="Proteomes" id="UP000265618"/>
    </source>
</evidence>
<keyword evidence="2" id="KW-1185">Reference proteome</keyword>
<protein>
    <submittedName>
        <fullName evidence="1">Uncharacterized protein</fullName>
    </submittedName>
</protein>
<dbReference type="Proteomes" id="UP000265618">
    <property type="component" value="Unassembled WGS sequence"/>
</dbReference>
<proteinExistence type="predicted"/>
<name>A0A9K3DCR6_9EUKA</name>
<dbReference type="AlphaFoldDB" id="A0A9K3DCR6"/>